<dbReference type="InterPro" id="IPR003856">
    <property type="entry name" value="LPS_length_determ_N"/>
</dbReference>
<sequence length="253" mass="27255">MDVNKDDTIEIDLLALARAVWKRIWAVIAAVVIGAGSAFCIAQFLVTPMYEAKAMLYVNNSSISVGNTSFSISSGELTAAQSLVRTYIVILKSRQVLNTIIDQASLPYTYEELEEMVDAEAVDNTEIFEVVITDADPEEAELIANTIANVLPDKIADIVEGSSVRIVDYAVVPAYPVSPSVIKYTLVGFLLGGVLSVGVIILLELINDTIQSEDYLIQTYELPILAAVPSMESRSGRSGHQPASRPAAKGGED</sequence>
<dbReference type="EMBL" id="DVHA01000167">
    <property type="protein sequence ID" value="HIR60933.1"/>
    <property type="molecule type" value="Genomic_DNA"/>
</dbReference>
<dbReference type="Proteomes" id="UP000824241">
    <property type="component" value="Unassembled WGS sequence"/>
</dbReference>
<accession>A0A9D1DXV4</accession>
<evidence type="ECO:0000256" key="7">
    <source>
        <dbReference type="SAM" id="MobiDB-lite"/>
    </source>
</evidence>
<keyword evidence="5 8" id="KW-1133">Transmembrane helix</keyword>
<reference evidence="10" key="2">
    <citation type="journal article" date="2021" name="PeerJ">
        <title>Extensive microbial diversity within the chicken gut microbiome revealed by metagenomics and culture.</title>
        <authorList>
            <person name="Gilroy R."/>
            <person name="Ravi A."/>
            <person name="Getino M."/>
            <person name="Pursley I."/>
            <person name="Horton D.L."/>
            <person name="Alikhan N.F."/>
            <person name="Baker D."/>
            <person name="Gharbi K."/>
            <person name="Hall N."/>
            <person name="Watson M."/>
            <person name="Adriaenssens E.M."/>
            <person name="Foster-Nyarko E."/>
            <person name="Jarju S."/>
            <person name="Secka A."/>
            <person name="Antonio M."/>
            <person name="Oren A."/>
            <person name="Chaudhuri R.R."/>
            <person name="La Ragione R."/>
            <person name="Hildebrand F."/>
            <person name="Pallen M.J."/>
        </authorList>
    </citation>
    <scope>NUCLEOTIDE SEQUENCE</scope>
    <source>
        <strain evidence="10">CHK189-12415</strain>
    </source>
</reference>
<feature type="domain" description="Polysaccharide chain length determinant N-terminal" evidence="9">
    <location>
        <begin position="10"/>
        <end position="103"/>
    </location>
</feature>
<evidence type="ECO:0000256" key="2">
    <source>
        <dbReference type="ARBA" id="ARBA00006683"/>
    </source>
</evidence>
<feature type="transmembrane region" description="Helical" evidence="8">
    <location>
        <begin position="184"/>
        <end position="203"/>
    </location>
</feature>
<keyword evidence="6 8" id="KW-0472">Membrane</keyword>
<comment type="caution">
    <text evidence="10">The sequence shown here is derived from an EMBL/GenBank/DDBJ whole genome shotgun (WGS) entry which is preliminary data.</text>
</comment>
<dbReference type="GO" id="GO:0004713">
    <property type="term" value="F:protein tyrosine kinase activity"/>
    <property type="evidence" value="ECO:0007669"/>
    <property type="project" value="TreeGrafter"/>
</dbReference>
<dbReference type="GO" id="GO:0005886">
    <property type="term" value="C:plasma membrane"/>
    <property type="evidence" value="ECO:0007669"/>
    <property type="project" value="UniProtKB-SubCell"/>
</dbReference>
<feature type="transmembrane region" description="Helical" evidence="8">
    <location>
        <begin position="24"/>
        <end position="46"/>
    </location>
</feature>
<evidence type="ECO:0000256" key="6">
    <source>
        <dbReference type="ARBA" id="ARBA00023136"/>
    </source>
</evidence>
<dbReference type="AlphaFoldDB" id="A0A9D1DXV4"/>
<protein>
    <recommendedName>
        <fullName evidence="9">Polysaccharide chain length determinant N-terminal domain-containing protein</fullName>
    </recommendedName>
</protein>
<evidence type="ECO:0000256" key="8">
    <source>
        <dbReference type="SAM" id="Phobius"/>
    </source>
</evidence>
<dbReference type="PANTHER" id="PTHR32309:SF13">
    <property type="entry name" value="FERRIC ENTEROBACTIN TRANSPORT PROTEIN FEPE"/>
    <property type="match status" value="1"/>
</dbReference>
<gene>
    <name evidence="10" type="ORF">IAB37_05090</name>
</gene>
<comment type="subcellular location">
    <subcellularLocation>
        <location evidence="1">Cell membrane</location>
        <topology evidence="1">Multi-pass membrane protein</topology>
    </subcellularLocation>
</comment>
<evidence type="ECO:0000313" key="11">
    <source>
        <dbReference type="Proteomes" id="UP000824241"/>
    </source>
</evidence>
<dbReference type="PANTHER" id="PTHR32309">
    <property type="entry name" value="TYROSINE-PROTEIN KINASE"/>
    <property type="match status" value="1"/>
</dbReference>
<keyword evidence="3" id="KW-1003">Cell membrane</keyword>
<organism evidence="10 11">
    <name type="scientific">Candidatus Faecivivens stercoravium</name>
    <dbReference type="NCBI Taxonomy" id="2840803"/>
    <lineage>
        <taxon>Bacteria</taxon>
        <taxon>Bacillati</taxon>
        <taxon>Bacillota</taxon>
        <taxon>Clostridia</taxon>
        <taxon>Eubacteriales</taxon>
        <taxon>Oscillospiraceae</taxon>
        <taxon>Oscillospiraceae incertae sedis</taxon>
        <taxon>Candidatus Faecivivens</taxon>
    </lineage>
</organism>
<evidence type="ECO:0000256" key="1">
    <source>
        <dbReference type="ARBA" id="ARBA00004651"/>
    </source>
</evidence>
<dbReference type="Pfam" id="PF02706">
    <property type="entry name" value="Wzz"/>
    <property type="match status" value="1"/>
</dbReference>
<name>A0A9D1DXV4_9FIRM</name>
<dbReference type="InterPro" id="IPR050445">
    <property type="entry name" value="Bact_polysacc_biosynth/exp"/>
</dbReference>
<proteinExistence type="inferred from homology"/>
<feature type="region of interest" description="Disordered" evidence="7">
    <location>
        <begin position="232"/>
        <end position="253"/>
    </location>
</feature>
<evidence type="ECO:0000313" key="10">
    <source>
        <dbReference type="EMBL" id="HIR60933.1"/>
    </source>
</evidence>
<evidence type="ECO:0000256" key="5">
    <source>
        <dbReference type="ARBA" id="ARBA00022989"/>
    </source>
</evidence>
<evidence type="ECO:0000256" key="3">
    <source>
        <dbReference type="ARBA" id="ARBA00022475"/>
    </source>
</evidence>
<reference evidence="10" key="1">
    <citation type="submission" date="2020-10" db="EMBL/GenBank/DDBJ databases">
        <authorList>
            <person name="Gilroy R."/>
        </authorList>
    </citation>
    <scope>NUCLEOTIDE SEQUENCE</scope>
    <source>
        <strain evidence="10">CHK189-12415</strain>
    </source>
</reference>
<evidence type="ECO:0000256" key="4">
    <source>
        <dbReference type="ARBA" id="ARBA00022692"/>
    </source>
</evidence>
<comment type="similarity">
    <text evidence="2">Belongs to the CpsC/CapA family.</text>
</comment>
<evidence type="ECO:0000259" key="9">
    <source>
        <dbReference type="Pfam" id="PF02706"/>
    </source>
</evidence>
<keyword evidence="4 8" id="KW-0812">Transmembrane</keyword>